<dbReference type="RefSeq" id="WP_130292770.1">
    <property type="nucleotide sequence ID" value="NZ_SHKL01000001.1"/>
</dbReference>
<reference evidence="1 2" key="1">
    <citation type="submission" date="2019-02" db="EMBL/GenBank/DDBJ databases">
        <title>Sequencing the genomes of 1000 actinobacteria strains.</title>
        <authorList>
            <person name="Klenk H.-P."/>
        </authorList>
    </citation>
    <scope>NUCLEOTIDE SEQUENCE [LARGE SCALE GENOMIC DNA]</scope>
    <source>
        <strain evidence="1 2">DSM 45779</strain>
    </source>
</reference>
<sequence>MTDEELVVEFALTRLDNPGLDLQEIAALVVRRVGTERMLQFASQNLAVRGELRGGAFDSATEYVLRVVLRLRDGDDG</sequence>
<keyword evidence="2" id="KW-1185">Reference proteome</keyword>
<protein>
    <submittedName>
        <fullName evidence="1">Uncharacterized protein</fullName>
    </submittedName>
</protein>
<dbReference type="OrthoDB" id="4563938at2"/>
<dbReference type="Proteomes" id="UP000291591">
    <property type="component" value="Unassembled WGS sequence"/>
</dbReference>
<organism evidence="1 2">
    <name type="scientific">Pseudonocardia sediminis</name>
    <dbReference type="NCBI Taxonomy" id="1397368"/>
    <lineage>
        <taxon>Bacteria</taxon>
        <taxon>Bacillati</taxon>
        <taxon>Actinomycetota</taxon>
        <taxon>Actinomycetes</taxon>
        <taxon>Pseudonocardiales</taxon>
        <taxon>Pseudonocardiaceae</taxon>
        <taxon>Pseudonocardia</taxon>
    </lineage>
</organism>
<dbReference type="EMBL" id="SHKL01000001">
    <property type="protein sequence ID" value="RZT88756.1"/>
    <property type="molecule type" value="Genomic_DNA"/>
</dbReference>
<gene>
    <name evidence="1" type="ORF">EV383_5701</name>
</gene>
<proteinExistence type="predicted"/>
<evidence type="ECO:0000313" key="1">
    <source>
        <dbReference type="EMBL" id="RZT88756.1"/>
    </source>
</evidence>
<dbReference type="AlphaFoldDB" id="A0A4Q7V301"/>
<comment type="caution">
    <text evidence="1">The sequence shown here is derived from an EMBL/GenBank/DDBJ whole genome shotgun (WGS) entry which is preliminary data.</text>
</comment>
<accession>A0A4Q7V301</accession>
<evidence type="ECO:0000313" key="2">
    <source>
        <dbReference type="Proteomes" id="UP000291591"/>
    </source>
</evidence>
<name>A0A4Q7V301_PSEST</name>